<accession>A0A0K2H3S8</accession>
<evidence type="ECO:0000313" key="4">
    <source>
        <dbReference type="Proteomes" id="UP000058446"/>
    </source>
</evidence>
<evidence type="ECO:0000256" key="2">
    <source>
        <dbReference type="SAM" id="Phobius"/>
    </source>
</evidence>
<keyword evidence="2" id="KW-0812">Transmembrane</keyword>
<dbReference type="AlphaFoldDB" id="A0A0K2H3S8"/>
<dbReference type="RefSeq" id="WP_245621861.1">
    <property type="nucleotide sequence ID" value="NZ_CP006841.1"/>
</dbReference>
<dbReference type="STRING" id="1408189.CLAC_10345"/>
<sequence length="328" mass="35845">MTPKSPSDPTADGSPERSGERPGVPTDGANGADRADASPEVAGERSMARKLRDVLPPVSIVLLTILFIFAGWFNLYGPVNLLAWRGGEFPETEKDRPFYQQDLKDITRFQYENQPDHAVYFGAACGASEDDILRVIPPLPADAQIDEPRPPHGPEFIPNKKGLGNDSGKKDATNEEFNSHLDAFGDKVDCGGRWDAAFISFAMAASDLPFYQPEPGRDIESENFWLVTDVEQLMQVYRDRGAFFDNPDFSPQVGDVIFYRYPGGLGVHANMIVAVTEDWITVGGDEFGKVGLASMTLRNRGGIVGYGASGYFEGAPLPSPASAYRQEN</sequence>
<feature type="region of interest" description="Disordered" evidence="1">
    <location>
        <begin position="143"/>
        <end position="171"/>
    </location>
</feature>
<dbReference type="Proteomes" id="UP000058446">
    <property type="component" value="Chromosome"/>
</dbReference>
<keyword evidence="2" id="KW-0472">Membrane</keyword>
<evidence type="ECO:0000313" key="3">
    <source>
        <dbReference type="EMBL" id="ALA68687.1"/>
    </source>
</evidence>
<dbReference type="EMBL" id="CP006841">
    <property type="protein sequence ID" value="ALA68687.1"/>
    <property type="molecule type" value="Genomic_DNA"/>
</dbReference>
<dbReference type="KEGG" id="clw:CLAC_10345"/>
<name>A0A0K2H3S8_9CORY</name>
<feature type="transmembrane region" description="Helical" evidence="2">
    <location>
        <begin position="54"/>
        <end position="73"/>
    </location>
</feature>
<proteinExistence type="predicted"/>
<evidence type="ECO:0000256" key="1">
    <source>
        <dbReference type="SAM" id="MobiDB-lite"/>
    </source>
</evidence>
<feature type="compositionally biased region" description="Basic and acidic residues" evidence="1">
    <location>
        <begin position="33"/>
        <end position="42"/>
    </location>
</feature>
<keyword evidence="4" id="KW-1185">Reference proteome</keyword>
<protein>
    <recommendedName>
        <fullName evidence="5">Peptidase C51 domain-containing protein</fullName>
    </recommendedName>
</protein>
<dbReference type="PATRIC" id="fig|1408189.4.peg.2073"/>
<organism evidence="3 4">
    <name type="scientific">Corynebacterium lactis RW2-5</name>
    <dbReference type="NCBI Taxonomy" id="1408189"/>
    <lineage>
        <taxon>Bacteria</taxon>
        <taxon>Bacillati</taxon>
        <taxon>Actinomycetota</taxon>
        <taxon>Actinomycetes</taxon>
        <taxon>Mycobacteriales</taxon>
        <taxon>Corynebacteriaceae</taxon>
        <taxon>Corynebacterium</taxon>
    </lineage>
</organism>
<evidence type="ECO:0008006" key="5">
    <source>
        <dbReference type="Google" id="ProtNLM"/>
    </source>
</evidence>
<keyword evidence="2" id="KW-1133">Transmembrane helix</keyword>
<gene>
    <name evidence="3" type="ORF">CLAC_10345</name>
</gene>
<feature type="region of interest" description="Disordered" evidence="1">
    <location>
        <begin position="1"/>
        <end position="42"/>
    </location>
</feature>
<reference evidence="3 4" key="1">
    <citation type="submission" date="2013-10" db="EMBL/GenBank/DDBJ databases">
        <title>Complete genome sequence of Corynebacterium lactis DSM 45799(T), isolated from raw cow milk.</title>
        <authorList>
            <person name="Ruckert C."/>
            <person name="Albersmeier A."/>
            <person name="Lipski A."/>
            <person name="Kalinowski J."/>
        </authorList>
    </citation>
    <scope>NUCLEOTIDE SEQUENCE [LARGE SCALE GENOMIC DNA]</scope>
    <source>
        <strain evidence="3 4">RW2-5</strain>
    </source>
</reference>